<protein>
    <submittedName>
        <fullName evidence="2">Type II toxin-antitoxin system RelE/ParE family toxin</fullName>
    </submittedName>
</protein>
<dbReference type="InterPro" id="IPR035093">
    <property type="entry name" value="RelE/ParE_toxin_dom_sf"/>
</dbReference>
<gene>
    <name evidence="2" type="ORF">KV113_17325</name>
</gene>
<dbReference type="SUPFAM" id="SSF143011">
    <property type="entry name" value="RelE-like"/>
    <property type="match status" value="1"/>
</dbReference>
<dbReference type="Pfam" id="PF05016">
    <property type="entry name" value="ParE_toxin"/>
    <property type="match status" value="1"/>
</dbReference>
<organism evidence="2 3">
    <name type="scientific">[Mycobacterium] nativiensis</name>
    <dbReference type="NCBI Taxonomy" id="2855503"/>
    <lineage>
        <taxon>Bacteria</taxon>
        <taxon>Bacillati</taxon>
        <taxon>Actinomycetota</taxon>
        <taxon>Actinomycetes</taxon>
        <taxon>Mycobacteriales</taxon>
        <taxon>Mycobacteriaceae</taxon>
        <taxon>Mycolicibacter</taxon>
    </lineage>
</organism>
<proteinExistence type="predicted"/>
<evidence type="ECO:0000313" key="2">
    <source>
        <dbReference type="EMBL" id="MEB3033315.1"/>
    </source>
</evidence>
<comment type="caution">
    <text evidence="2">The sequence shown here is derived from an EMBL/GenBank/DDBJ whole genome shotgun (WGS) entry which is preliminary data.</text>
</comment>
<sequence length="91" mass="10230">MAPAAARALDRLPLKASGAVVRFITDTLPADLRSLSRPLRHELSGWHVARRGDYRVTFRILEDDRVLLIGRIEHRSQWALELASSDNASAR</sequence>
<dbReference type="Gene3D" id="3.30.2310.20">
    <property type="entry name" value="RelE-like"/>
    <property type="match status" value="1"/>
</dbReference>
<dbReference type="RefSeq" id="WP_329780117.1">
    <property type="nucleotide sequence ID" value="NZ_JAYJJU010000018.1"/>
</dbReference>
<dbReference type="Proteomes" id="UP001298593">
    <property type="component" value="Unassembled WGS sequence"/>
</dbReference>
<evidence type="ECO:0000256" key="1">
    <source>
        <dbReference type="ARBA" id="ARBA00022649"/>
    </source>
</evidence>
<keyword evidence="3" id="KW-1185">Reference proteome</keyword>
<evidence type="ECO:0000313" key="3">
    <source>
        <dbReference type="Proteomes" id="UP001298593"/>
    </source>
</evidence>
<reference evidence="2 3" key="1">
    <citation type="submission" date="2023-12" db="EMBL/GenBank/DDBJ databases">
        <title>Description of new species of Mycobacterium terrae complex isolated from sewage at the Sao Paulo Zoological Park Foundation in Brazil.</title>
        <authorList>
            <person name="Romagnoli C.L."/>
            <person name="Conceicao E.C."/>
            <person name="Machado E."/>
            <person name="Barreto L.B.P.F."/>
            <person name="Sharma A."/>
            <person name="Silva N.M."/>
            <person name="Marques L.E."/>
            <person name="Juliana M.A."/>
            <person name="Lourenco M.C.S."/>
            <person name="Digiampietri L.A."/>
            <person name="Suffys P.N."/>
            <person name="Viana-Niero C."/>
        </authorList>
    </citation>
    <scope>NUCLEOTIDE SEQUENCE [LARGE SCALE GENOMIC DNA]</scope>
    <source>
        <strain evidence="2 3">MYC340</strain>
    </source>
</reference>
<keyword evidence="1" id="KW-1277">Toxin-antitoxin system</keyword>
<dbReference type="EMBL" id="JAYJJU010000018">
    <property type="protein sequence ID" value="MEB3033315.1"/>
    <property type="molecule type" value="Genomic_DNA"/>
</dbReference>
<dbReference type="InterPro" id="IPR007712">
    <property type="entry name" value="RelE/ParE_toxin"/>
</dbReference>
<accession>A0ABU5XZ94</accession>
<name>A0ABU5XZ94_9MYCO</name>